<evidence type="ECO:0000313" key="13">
    <source>
        <dbReference type="RefSeq" id="XP_048136348.1"/>
    </source>
</evidence>
<protein>
    <submittedName>
        <fullName evidence="13">Metal tolerance protein B isoform X1</fullName>
    </submittedName>
</protein>
<keyword evidence="8 9" id="KW-0472">Membrane</keyword>
<reference evidence="13" key="1">
    <citation type="submission" date="2025-08" db="UniProtKB">
        <authorList>
            <consortium name="RefSeq"/>
        </authorList>
    </citation>
    <scope>IDENTIFICATION</scope>
    <source>
        <tissue evidence="13">Leaf</tissue>
    </source>
</reference>
<accession>A0ABM3HIB8</accession>
<evidence type="ECO:0000256" key="6">
    <source>
        <dbReference type="ARBA" id="ARBA00022989"/>
    </source>
</evidence>
<evidence type="ECO:0000256" key="8">
    <source>
        <dbReference type="ARBA" id="ARBA00023136"/>
    </source>
</evidence>
<evidence type="ECO:0000256" key="4">
    <source>
        <dbReference type="ARBA" id="ARBA00022692"/>
    </source>
</evidence>
<evidence type="ECO:0000259" key="10">
    <source>
        <dbReference type="Pfam" id="PF01545"/>
    </source>
</evidence>
<dbReference type="PANTHER" id="PTHR11562:SF54">
    <property type="entry name" value="METAL TOLERANCE PROTEIN B"/>
    <property type="match status" value="1"/>
</dbReference>
<organism evidence="12 13">
    <name type="scientific">Rhodamnia argentea</name>
    <dbReference type="NCBI Taxonomy" id="178133"/>
    <lineage>
        <taxon>Eukaryota</taxon>
        <taxon>Viridiplantae</taxon>
        <taxon>Streptophyta</taxon>
        <taxon>Embryophyta</taxon>
        <taxon>Tracheophyta</taxon>
        <taxon>Spermatophyta</taxon>
        <taxon>Magnoliopsida</taxon>
        <taxon>eudicotyledons</taxon>
        <taxon>Gunneridae</taxon>
        <taxon>Pentapetalae</taxon>
        <taxon>rosids</taxon>
        <taxon>malvids</taxon>
        <taxon>Myrtales</taxon>
        <taxon>Myrtaceae</taxon>
        <taxon>Myrtoideae</taxon>
        <taxon>Myrteae</taxon>
        <taxon>Australasian group</taxon>
        <taxon>Rhodamnia</taxon>
    </lineage>
</organism>
<dbReference type="InterPro" id="IPR027469">
    <property type="entry name" value="Cation_efflux_TMD_sf"/>
</dbReference>
<evidence type="ECO:0000256" key="5">
    <source>
        <dbReference type="ARBA" id="ARBA00022906"/>
    </source>
</evidence>
<proteinExistence type="inferred from homology"/>
<dbReference type="Proteomes" id="UP000827889">
    <property type="component" value="Chromosome 6"/>
</dbReference>
<gene>
    <name evidence="13" type="primary">LOC115746049</name>
</gene>
<feature type="transmembrane region" description="Helical" evidence="9">
    <location>
        <begin position="283"/>
        <end position="304"/>
    </location>
</feature>
<dbReference type="InterPro" id="IPR058533">
    <property type="entry name" value="Cation_efflux_TM"/>
</dbReference>
<keyword evidence="5" id="KW-0862">Zinc</keyword>
<keyword evidence="7" id="KW-0406">Ion transport</keyword>
<evidence type="ECO:0000256" key="9">
    <source>
        <dbReference type="SAM" id="Phobius"/>
    </source>
</evidence>
<keyword evidence="3" id="KW-0813">Transport</keyword>
<feature type="domain" description="Cation efflux protein cytoplasmic" evidence="11">
    <location>
        <begin position="318"/>
        <end position="389"/>
    </location>
</feature>
<dbReference type="InterPro" id="IPR050681">
    <property type="entry name" value="CDF/SLC30A"/>
</dbReference>
<dbReference type="InterPro" id="IPR027470">
    <property type="entry name" value="Cation_efflux_CTD"/>
</dbReference>
<dbReference type="InterPro" id="IPR036837">
    <property type="entry name" value="Cation_efflux_CTD_sf"/>
</dbReference>
<dbReference type="Pfam" id="PF01545">
    <property type="entry name" value="Cation_efflux"/>
    <property type="match status" value="1"/>
</dbReference>
<dbReference type="Gene3D" id="1.20.1510.10">
    <property type="entry name" value="Cation efflux protein transmembrane domain"/>
    <property type="match status" value="1"/>
</dbReference>
<dbReference type="SUPFAM" id="SSF161111">
    <property type="entry name" value="Cation efflux protein transmembrane domain-like"/>
    <property type="match status" value="1"/>
</dbReference>
<feature type="transmembrane region" description="Helical" evidence="9">
    <location>
        <begin position="71"/>
        <end position="90"/>
    </location>
</feature>
<dbReference type="RefSeq" id="XP_048136348.1">
    <property type="nucleotide sequence ID" value="XM_048280391.1"/>
</dbReference>
<dbReference type="InterPro" id="IPR002524">
    <property type="entry name" value="Cation_efflux"/>
</dbReference>
<comment type="subcellular location">
    <subcellularLocation>
        <location evidence="1">Membrane</location>
        <topology evidence="1">Multi-pass membrane protein</topology>
    </subcellularLocation>
</comment>
<evidence type="ECO:0000259" key="11">
    <source>
        <dbReference type="Pfam" id="PF16916"/>
    </source>
</evidence>
<feature type="transmembrane region" description="Helical" evidence="9">
    <location>
        <begin position="174"/>
        <end position="194"/>
    </location>
</feature>
<keyword evidence="6 9" id="KW-1133">Transmembrane helix</keyword>
<feature type="transmembrane region" description="Helical" evidence="9">
    <location>
        <begin position="102"/>
        <end position="120"/>
    </location>
</feature>
<evidence type="ECO:0000256" key="2">
    <source>
        <dbReference type="ARBA" id="ARBA00008873"/>
    </source>
</evidence>
<feature type="transmembrane region" description="Helical" evidence="9">
    <location>
        <begin position="254"/>
        <end position="277"/>
    </location>
</feature>
<evidence type="ECO:0000256" key="1">
    <source>
        <dbReference type="ARBA" id="ARBA00004141"/>
    </source>
</evidence>
<name>A0ABM3HIB8_9MYRT</name>
<comment type="similarity">
    <text evidence="2">Belongs to the cation diffusion facilitator (CDF) transporter (TC 2.A.4) family. SLC30A subfamily.</text>
</comment>
<feature type="domain" description="Cation efflux protein transmembrane" evidence="10">
    <location>
        <begin position="76"/>
        <end position="312"/>
    </location>
</feature>
<sequence>MTQIIYPLLMEDPADSVKGRANQVEIEISYVSEAIHDHPTPPRPCHLLCAFSKLENDEEASNRRLKSLTKLCGLMILYMVVMLVEVVGGIKANSLAVLADAGHLLTDVVGLSVSLFAVWASSWKATSHYSFAYNRLEVLGALFSVQLIWVVSGLLLYEAVDRILHKSETVNGKLMFFIAAFGFIVNLIMVTWLGHDHSHHGCDHADHDHDHEHDGEGEKEELRVLTAREDHEINLPVSTPSAKAKILNINLQGVYLHVMADLIQSVGVMIAGAIIWWAPQWQVVDLMSTLIFSVLVLSTTLSLLKNVFRVLMEGTPGGIDVESLADGLKGIKGVHEVHDLHVWAITLGKIALSCHVVAQSGVSSGEIVHDVREYCERTYSIHHVTVQVE</sequence>
<evidence type="ECO:0000256" key="7">
    <source>
        <dbReference type="ARBA" id="ARBA00023065"/>
    </source>
</evidence>
<dbReference type="SUPFAM" id="SSF160240">
    <property type="entry name" value="Cation efflux protein cytoplasmic domain-like"/>
    <property type="match status" value="1"/>
</dbReference>
<dbReference type="PANTHER" id="PTHR11562">
    <property type="entry name" value="CATION EFFLUX PROTEIN/ ZINC TRANSPORTER"/>
    <property type="match status" value="1"/>
</dbReference>
<keyword evidence="12" id="KW-1185">Reference proteome</keyword>
<dbReference type="Pfam" id="PF16916">
    <property type="entry name" value="ZT_dimer"/>
    <property type="match status" value="1"/>
</dbReference>
<feature type="transmembrane region" description="Helical" evidence="9">
    <location>
        <begin position="132"/>
        <end position="154"/>
    </location>
</feature>
<keyword evidence="4 9" id="KW-0812">Transmembrane</keyword>
<evidence type="ECO:0000313" key="12">
    <source>
        <dbReference type="Proteomes" id="UP000827889"/>
    </source>
</evidence>
<dbReference type="NCBIfam" id="TIGR01297">
    <property type="entry name" value="CDF"/>
    <property type="match status" value="1"/>
</dbReference>
<dbReference type="GeneID" id="115746049"/>
<evidence type="ECO:0000256" key="3">
    <source>
        <dbReference type="ARBA" id="ARBA00022448"/>
    </source>
</evidence>
<keyword evidence="5" id="KW-0864">Zinc transport</keyword>